<name>A0A381ZMP7_9ZZZZ</name>
<dbReference type="EMBL" id="UINC01021884">
    <property type="protein sequence ID" value="SVA90384.1"/>
    <property type="molecule type" value="Genomic_DNA"/>
</dbReference>
<feature type="region of interest" description="Disordered" evidence="1">
    <location>
        <begin position="23"/>
        <end position="48"/>
    </location>
</feature>
<proteinExistence type="predicted"/>
<protein>
    <submittedName>
        <fullName evidence="2">Uncharacterized protein</fullName>
    </submittedName>
</protein>
<feature type="compositionally biased region" description="Acidic residues" evidence="1">
    <location>
        <begin position="39"/>
        <end position="48"/>
    </location>
</feature>
<evidence type="ECO:0000256" key="1">
    <source>
        <dbReference type="SAM" id="MobiDB-lite"/>
    </source>
</evidence>
<gene>
    <name evidence="2" type="ORF">METZ01_LOCUS143238</name>
</gene>
<dbReference type="AlphaFoldDB" id="A0A381ZMP7"/>
<organism evidence="2">
    <name type="scientific">marine metagenome</name>
    <dbReference type="NCBI Taxonomy" id="408172"/>
    <lineage>
        <taxon>unclassified sequences</taxon>
        <taxon>metagenomes</taxon>
        <taxon>ecological metagenomes</taxon>
    </lineage>
</organism>
<feature type="compositionally biased region" description="Basic and acidic residues" evidence="1">
    <location>
        <begin position="23"/>
        <end position="38"/>
    </location>
</feature>
<accession>A0A381ZMP7</accession>
<sequence length="48" mass="5920">MKFQQKPHKKTKDKKSFIEKLREEEQKKMDRLIKTNDKENEDGNLEEK</sequence>
<reference evidence="2" key="1">
    <citation type="submission" date="2018-05" db="EMBL/GenBank/DDBJ databases">
        <authorList>
            <person name="Lanie J.A."/>
            <person name="Ng W.-L."/>
            <person name="Kazmierczak K.M."/>
            <person name="Andrzejewski T.M."/>
            <person name="Davidsen T.M."/>
            <person name="Wayne K.J."/>
            <person name="Tettelin H."/>
            <person name="Glass J.I."/>
            <person name="Rusch D."/>
            <person name="Podicherti R."/>
            <person name="Tsui H.-C.T."/>
            <person name="Winkler M.E."/>
        </authorList>
    </citation>
    <scope>NUCLEOTIDE SEQUENCE</scope>
</reference>
<evidence type="ECO:0000313" key="2">
    <source>
        <dbReference type="EMBL" id="SVA90384.1"/>
    </source>
</evidence>